<dbReference type="PANTHER" id="PTHR35271:SF1">
    <property type="entry name" value="ABC TRANSPORTER, SUBSTRATE-BINDING LIPOPROTEIN"/>
    <property type="match status" value="1"/>
</dbReference>
<organism evidence="3 4">
    <name type="scientific">Ligaoa zhengdingensis</name>
    <dbReference type="NCBI Taxonomy" id="2763658"/>
    <lineage>
        <taxon>Bacteria</taxon>
        <taxon>Bacillati</taxon>
        <taxon>Bacillota</taxon>
        <taxon>Clostridia</taxon>
        <taxon>Eubacteriales</taxon>
        <taxon>Oscillospiraceae</taxon>
        <taxon>Ligaoa</taxon>
    </lineage>
</organism>
<feature type="compositionally biased region" description="Low complexity" evidence="1">
    <location>
        <begin position="26"/>
        <end position="40"/>
    </location>
</feature>
<proteinExistence type="predicted"/>
<dbReference type="Pfam" id="PF04392">
    <property type="entry name" value="ABC_sub_bind"/>
    <property type="match status" value="1"/>
</dbReference>
<evidence type="ECO:0000256" key="2">
    <source>
        <dbReference type="SAM" id="SignalP"/>
    </source>
</evidence>
<dbReference type="InterPro" id="IPR028082">
    <property type="entry name" value="Peripla_BP_I"/>
</dbReference>
<dbReference type="Gene3D" id="3.40.50.2300">
    <property type="match status" value="2"/>
</dbReference>
<evidence type="ECO:0000256" key="1">
    <source>
        <dbReference type="SAM" id="MobiDB-lite"/>
    </source>
</evidence>
<dbReference type="EMBL" id="JACRST010000002">
    <property type="protein sequence ID" value="MBC8545863.1"/>
    <property type="molecule type" value="Genomic_DNA"/>
</dbReference>
<dbReference type="SUPFAM" id="SSF53822">
    <property type="entry name" value="Periplasmic binding protein-like I"/>
    <property type="match status" value="1"/>
</dbReference>
<name>A0A926DXS6_9FIRM</name>
<protein>
    <submittedName>
        <fullName evidence="3">ABC transporter substrate-binding protein</fullName>
    </submittedName>
</protein>
<keyword evidence="2" id="KW-0732">Signal</keyword>
<feature type="signal peptide" evidence="2">
    <location>
        <begin position="1"/>
        <end position="30"/>
    </location>
</feature>
<evidence type="ECO:0000313" key="3">
    <source>
        <dbReference type="EMBL" id="MBC8545863.1"/>
    </source>
</evidence>
<sequence length="352" mass="36685">MKKILAILLTAAMAVGMVSCGSSPSSSAPAAPVSSDAQPSEEGASTPSTDKVYNIGVIQLLPHTALDAAYEGFVDGLKEAGYEDGKNIKITYQNAQGEQSNCVTIADKLINDKNDLILAIATPAAQAVANKTKDIPILVTAVTDPADAQLVASNEAPGGNVSGTSDLNPIKEQMELLTQLVPGAKKVGMLYCSSEANSEFQVGLAKAELETKGIESVDFTVTNANEIQQVMQSMAGKVDAIYTPTDNMIANAMVTVSMVANQLKIPIIAAEPGMVENGALATYGLSYYNLGKQTAAMAVKILAEGANPGDMPIEYLQETELVINTTTADALGLTIPEDLAAKARMVETPEAE</sequence>
<dbReference type="InterPro" id="IPR007487">
    <property type="entry name" value="ABC_transpt-TYRBP-like"/>
</dbReference>
<comment type="caution">
    <text evidence="3">The sequence shown here is derived from an EMBL/GenBank/DDBJ whole genome shotgun (WGS) entry which is preliminary data.</text>
</comment>
<gene>
    <name evidence="3" type="ORF">H8711_02775</name>
</gene>
<feature type="chain" id="PRO_5038128508" evidence="2">
    <location>
        <begin position="31"/>
        <end position="352"/>
    </location>
</feature>
<dbReference type="PROSITE" id="PS51257">
    <property type="entry name" value="PROKAR_LIPOPROTEIN"/>
    <property type="match status" value="1"/>
</dbReference>
<keyword evidence="4" id="KW-1185">Reference proteome</keyword>
<dbReference type="Proteomes" id="UP000653127">
    <property type="component" value="Unassembled WGS sequence"/>
</dbReference>
<dbReference type="AlphaFoldDB" id="A0A926DXS6"/>
<evidence type="ECO:0000313" key="4">
    <source>
        <dbReference type="Proteomes" id="UP000653127"/>
    </source>
</evidence>
<accession>A0A926DXS6</accession>
<reference evidence="3" key="1">
    <citation type="submission" date="2020-08" db="EMBL/GenBank/DDBJ databases">
        <title>Genome public.</title>
        <authorList>
            <person name="Liu C."/>
            <person name="Sun Q."/>
        </authorList>
    </citation>
    <scope>NUCLEOTIDE SEQUENCE</scope>
    <source>
        <strain evidence="3">NSJ-31</strain>
    </source>
</reference>
<dbReference type="CDD" id="cd06325">
    <property type="entry name" value="PBP1_ABC_unchar_transporter"/>
    <property type="match status" value="1"/>
</dbReference>
<dbReference type="PANTHER" id="PTHR35271">
    <property type="entry name" value="ABC TRANSPORTER, SUBSTRATE-BINDING LIPOPROTEIN-RELATED"/>
    <property type="match status" value="1"/>
</dbReference>
<dbReference type="RefSeq" id="WP_249282013.1">
    <property type="nucleotide sequence ID" value="NZ_JACRST010000002.1"/>
</dbReference>
<feature type="region of interest" description="Disordered" evidence="1">
    <location>
        <begin position="26"/>
        <end position="48"/>
    </location>
</feature>